<keyword evidence="7" id="KW-1185">Reference proteome</keyword>
<dbReference type="EMBL" id="CAXHTA020000012">
    <property type="protein sequence ID" value="CAL5225319.1"/>
    <property type="molecule type" value="Genomic_DNA"/>
</dbReference>
<gene>
    <name evidence="6" type="primary">g8121</name>
    <name evidence="6" type="ORF">VP750_LOCUS6978</name>
</gene>
<keyword evidence="3" id="KW-0694">RNA-binding</keyword>
<dbReference type="Pfam" id="PF14304">
    <property type="entry name" value="CSTF_C"/>
    <property type="match status" value="1"/>
</dbReference>
<feature type="compositionally biased region" description="Pro residues" evidence="4">
    <location>
        <begin position="339"/>
        <end position="353"/>
    </location>
</feature>
<keyword evidence="2" id="KW-0539">Nucleus</keyword>
<dbReference type="PROSITE" id="PS50102">
    <property type="entry name" value="RRM"/>
    <property type="match status" value="1"/>
</dbReference>
<evidence type="ECO:0000256" key="4">
    <source>
        <dbReference type="SAM" id="MobiDB-lite"/>
    </source>
</evidence>
<dbReference type="InterPro" id="IPR012677">
    <property type="entry name" value="Nucleotide-bd_a/b_plait_sf"/>
</dbReference>
<feature type="region of interest" description="Disordered" evidence="4">
    <location>
        <begin position="312"/>
        <end position="398"/>
    </location>
</feature>
<feature type="region of interest" description="Disordered" evidence="4">
    <location>
        <begin position="226"/>
        <end position="300"/>
    </location>
</feature>
<feature type="region of interest" description="Disordered" evidence="4">
    <location>
        <begin position="87"/>
        <end position="133"/>
    </location>
</feature>
<proteinExistence type="predicted"/>
<evidence type="ECO:0000259" key="5">
    <source>
        <dbReference type="PROSITE" id="PS50102"/>
    </source>
</evidence>
<feature type="domain" description="RRM" evidence="5">
    <location>
        <begin position="10"/>
        <end position="88"/>
    </location>
</feature>
<dbReference type="Pfam" id="PF14327">
    <property type="entry name" value="CSTF2_hinge"/>
    <property type="match status" value="1"/>
</dbReference>
<feature type="compositionally biased region" description="Pro residues" evidence="4">
    <location>
        <begin position="230"/>
        <end position="283"/>
    </location>
</feature>
<dbReference type="Gene3D" id="1.25.40.630">
    <property type="match status" value="1"/>
</dbReference>
<dbReference type="Pfam" id="PF00076">
    <property type="entry name" value="RRM_1"/>
    <property type="match status" value="1"/>
</dbReference>
<dbReference type="InterPro" id="IPR026896">
    <property type="entry name" value="CSTF_C"/>
</dbReference>
<dbReference type="SUPFAM" id="SSF54928">
    <property type="entry name" value="RNA-binding domain, RBD"/>
    <property type="match status" value="1"/>
</dbReference>
<evidence type="ECO:0000256" key="3">
    <source>
        <dbReference type="PROSITE-ProRule" id="PRU00176"/>
    </source>
</evidence>
<dbReference type="Proteomes" id="UP001497392">
    <property type="component" value="Unassembled WGS sequence"/>
</dbReference>
<feature type="compositionally biased region" description="Low complexity" evidence="4">
    <location>
        <begin position="284"/>
        <end position="300"/>
    </location>
</feature>
<feature type="compositionally biased region" description="Basic and acidic residues" evidence="4">
    <location>
        <begin position="90"/>
        <end position="101"/>
    </location>
</feature>
<dbReference type="Gene3D" id="1.10.20.70">
    <property type="entry name" value="Transcription termination and cleavage factor, C-terminal domain"/>
    <property type="match status" value="1"/>
</dbReference>
<name>A0ABP1G260_9CHLO</name>
<evidence type="ECO:0000256" key="1">
    <source>
        <dbReference type="ARBA" id="ARBA00004123"/>
    </source>
</evidence>
<protein>
    <submittedName>
        <fullName evidence="6">G8121 protein</fullName>
    </submittedName>
</protein>
<dbReference type="PANTHER" id="PTHR45735:SF2">
    <property type="entry name" value="CLEAVAGE STIMULATION FACTOR SUBUNIT 2"/>
    <property type="match status" value="1"/>
</dbReference>
<dbReference type="InterPro" id="IPR025742">
    <property type="entry name" value="CSTF2_hinge"/>
</dbReference>
<dbReference type="CDD" id="cd12398">
    <property type="entry name" value="RRM_CSTF2_RNA15_like"/>
    <property type="match status" value="1"/>
</dbReference>
<comment type="subcellular location">
    <subcellularLocation>
        <location evidence="1">Nucleus</location>
    </subcellularLocation>
</comment>
<dbReference type="SMART" id="SM00360">
    <property type="entry name" value="RRM"/>
    <property type="match status" value="1"/>
</dbReference>
<comment type="caution">
    <text evidence="6">The sequence shown here is derived from an EMBL/GenBank/DDBJ whole genome shotgun (WGS) entry which is preliminary data.</text>
</comment>
<dbReference type="InterPro" id="IPR035979">
    <property type="entry name" value="RBD_domain_sf"/>
</dbReference>
<dbReference type="PANTHER" id="PTHR45735">
    <property type="entry name" value="CLEAVAGE STIMULATION FACTOR SUBUNIT 2"/>
    <property type="match status" value="1"/>
</dbReference>
<dbReference type="InterPro" id="IPR038192">
    <property type="entry name" value="CSTF_C_sf"/>
</dbReference>
<reference evidence="6 7" key="1">
    <citation type="submission" date="2024-06" db="EMBL/GenBank/DDBJ databases">
        <authorList>
            <person name="Kraege A."/>
            <person name="Thomma B."/>
        </authorList>
    </citation>
    <scope>NUCLEOTIDE SEQUENCE [LARGE SCALE GENOMIC DNA]</scope>
</reference>
<sequence>MMAEGKKATCTCFVANLPFGVTEEQLREVFQDVGPVKSIRIVTDRDTGKQKGFAFLEFFDTQTAESAIRNLNEHDLNGRKLKVHFAANDMDSKIRQGKESGDSGQGRGGPPAPRPAARHPGRPPAQRDPGVIHPKTMGLEAARGAAYSMAAITDSKPAPAGSGEQISSTLGNLSVAELYEIMAQMKGLVQQNPPQARQVLVQNPQLTKALFQAQIMLGMVKNAPQVQAPPLQPAPAPAPHYAQPSPPVHHQPPPHYQPAPAPQAPHAPPHQQPPPGQPGPSYPQPQLHQPPYHQQPSPHHLPAAAQPVQAVPNGAYAPPYAPQGQIHPAPGPVQHNQPPGWPPQQPQQQPPPQQVQYNPAPQAQQPYAAPQPDLAYTQQPQEQMQAQPPPQQQLSVDAAQQQALLQQVMQLTPEQIAGLPADQQAQVLALQQHMRSQGQL</sequence>
<evidence type="ECO:0000313" key="6">
    <source>
        <dbReference type="EMBL" id="CAL5225319.1"/>
    </source>
</evidence>
<feature type="compositionally biased region" description="Low complexity" evidence="4">
    <location>
        <begin position="354"/>
        <end position="398"/>
    </location>
</feature>
<dbReference type="InterPro" id="IPR000504">
    <property type="entry name" value="RRM_dom"/>
</dbReference>
<accession>A0ABP1G260</accession>
<evidence type="ECO:0000313" key="7">
    <source>
        <dbReference type="Proteomes" id="UP001497392"/>
    </source>
</evidence>
<dbReference type="Gene3D" id="3.30.70.330">
    <property type="match status" value="1"/>
</dbReference>
<organism evidence="6 7">
    <name type="scientific">Coccomyxa viridis</name>
    <dbReference type="NCBI Taxonomy" id="1274662"/>
    <lineage>
        <taxon>Eukaryota</taxon>
        <taxon>Viridiplantae</taxon>
        <taxon>Chlorophyta</taxon>
        <taxon>core chlorophytes</taxon>
        <taxon>Trebouxiophyceae</taxon>
        <taxon>Trebouxiophyceae incertae sedis</taxon>
        <taxon>Coccomyxaceae</taxon>
        <taxon>Coccomyxa</taxon>
    </lineage>
</organism>
<evidence type="ECO:0000256" key="2">
    <source>
        <dbReference type="ARBA" id="ARBA00023242"/>
    </source>
</evidence>